<dbReference type="EMBL" id="WYDN01000016">
    <property type="protein sequence ID" value="NAZ17386.1"/>
    <property type="molecule type" value="Genomic_DNA"/>
</dbReference>
<dbReference type="RefSeq" id="WP_161449852.1">
    <property type="nucleotide sequence ID" value="NZ_WYDN01000016.1"/>
</dbReference>
<dbReference type="AlphaFoldDB" id="A0A6L9GDJ0"/>
<evidence type="ECO:0008006" key="5">
    <source>
        <dbReference type="Google" id="ProtNLM"/>
    </source>
</evidence>
<dbReference type="Proteomes" id="UP000477543">
    <property type="component" value="Unassembled WGS sequence"/>
</dbReference>
<feature type="region of interest" description="Disordered" evidence="1">
    <location>
        <begin position="27"/>
        <end position="65"/>
    </location>
</feature>
<evidence type="ECO:0000313" key="3">
    <source>
        <dbReference type="EMBL" id="NAZ17386.1"/>
    </source>
</evidence>
<evidence type="ECO:0000256" key="1">
    <source>
        <dbReference type="SAM" id="MobiDB-lite"/>
    </source>
</evidence>
<reference evidence="3 4" key="1">
    <citation type="submission" date="2020-01" db="EMBL/GenBank/DDBJ databases">
        <title>Glutamicibacter soli M275.</title>
        <authorList>
            <person name="Meng X."/>
        </authorList>
    </citation>
    <scope>NUCLEOTIDE SEQUENCE [LARGE SCALE GENOMIC DNA]</scope>
    <source>
        <strain evidence="3 4">M275</strain>
    </source>
</reference>
<evidence type="ECO:0000313" key="4">
    <source>
        <dbReference type="Proteomes" id="UP000477543"/>
    </source>
</evidence>
<protein>
    <recommendedName>
        <fullName evidence="5">DUF732 domain-containing protein</fullName>
    </recommendedName>
</protein>
<keyword evidence="2" id="KW-0732">Signal</keyword>
<comment type="caution">
    <text evidence="3">The sequence shown here is derived from an EMBL/GenBank/DDBJ whole genome shotgun (WGS) entry which is preliminary data.</text>
</comment>
<proteinExistence type="predicted"/>
<feature type="compositionally biased region" description="Low complexity" evidence="1">
    <location>
        <begin position="204"/>
        <end position="238"/>
    </location>
</feature>
<accession>A0A6L9GDJ0</accession>
<feature type="compositionally biased region" description="Polar residues" evidence="1">
    <location>
        <begin position="239"/>
        <end position="250"/>
    </location>
</feature>
<feature type="region of interest" description="Disordered" evidence="1">
    <location>
        <begin position="172"/>
        <end position="250"/>
    </location>
</feature>
<sequence length="250" mass="25463">MNNYRQAMGSTMLSLVAALVLSGCANPGQQDDSSTAPSTAATSSFENTQSGNGSSSAGNGSEAQSYSWGLPASDTSVAGNDGPAYAALQNGCAEGQAYLDAVTPDGYGFRSPLNVVLFAAGLKLCTGDVAGAGQLYAYGTQRYGLSGLPEGKPECELYKSVRSVLEQQPRTAFPCPGGLPPENIVGPAGLVDDPLTMDFDESQPTDTPTPTEDPGTPTTATETSSSESPAESTEPTQSLPDTSGQVSPTL</sequence>
<gene>
    <name evidence="3" type="ORF">GT020_15130</name>
</gene>
<feature type="signal peptide" evidence="2">
    <location>
        <begin position="1"/>
        <end position="25"/>
    </location>
</feature>
<feature type="chain" id="PRO_5038524737" description="DUF732 domain-containing protein" evidence="2">
    <location>
        <begin position="26"/>
        <end position="250"/>
    </location>
</feature>
<feature type="compositionally biased region" description="Low complexity" evidence="1">
    <location>
        <begin position="33"/>
        <end position="65"/>
    </location>
</feature>
<organism evidence="3 4">
    <name type="scientific">Glutamicibacter soli</name>
    <dbReference type="NCBI Taxonomy" id="453836"/>
    <lineage>
        <taxon>Bacteria</taxon>
        <taxon>Bacillati</taxon>
        <taxon>Actinomycetota</taxon>
        <taxon>Actinomycetes</taxon>
        <taxon>Micrococcales</taxon>
        <taxon>Micrococcaceae</taxon>
        <taxon>Glutamicibacter</taxon>
    </lineage>
</organism>
<evidence type="ECO:0000256" key="2">
    <source>
        <dbReference type="SAM" id="SignalP"/>
    </source>
</evidence>
<name>A0A6L9GDJ0_9MICC</name>
<dbReference type="PROSITE" id="PS51257">
    <property type="entry name" value="PROKAR_LIPOPROTEIN"/>
    <property type="match status" value="1"/>
</dbReference>